<dbReference type="Proteomes" id="UP000274429">
    <property type="component" value="Unassembled WGS sequence"/>
</dbReference>
<reference evidence="7" key="1">
    <citation type="submission" date="2017-02" db="UniProtKB">
        <authorList>
            <consortium name="WormBaseParasite"/>
        </authorList>
    </citation>
    <scope>IDENTIFICATION</scope>
</reference>
<evidence type="ECO:0000256" key="2">
    <source>
        <dbReference type="ARBA" id="ARBA00022679"/>
    </source>
</evidence>
<dbReference type="InterPro" id="IPR046433">
    <property type="entry name" value="ActCoA_hydro"/>
</dbReference>
<evidence type="ECO:0000259" key="3">
    <source>
        <dbReference type="Pfam" id="PF02550"/>
    </source>
</evidence>
<dbReference type="Gene3D" id="3.40.1080.10">
    <property type="entry name" value="Glutaconate Coenzyme A-transferase"/>
    <property type="match status" value="1"/>
</dbReference>
<dbReference type="SUPFAM" id="SSF100950">
    <property type="entry name" value="NagB/RpiA/CoA transferase-like"/>
    <property type="match status" value="2"/>
</dbReference>
<dbReference type="GO" id="GO:0008775">
    <property type="term" value="F:acetate CoA-transferase activity"/>
    <property type="evidence" value="ECO:0007669"/>
    <property type="project" value="InterPro"/>
</dbReference>
<protein>
    <submittedName>
        <fullName evidence="7">Acetyl-CoA hydrolase</fullName>
    </submittedName>
</protein>
<dbReference type="InterPro" id="IPR027417">
    <property type="entry name" value="P-loop_NTPase"/>
</dbReference>
<evidence type="ECO:0000256" key="1">
    <source>
        <dbReference type="ARBA" id="ARBA00009632"/>
    </source>
</evidence>
<dbReference type="OrthoDB" id="10250396at2759"/>
<dbReference type="InterPro" id="IPR003702">
    <property type="entry name" value="ActCoA_hydro_N"/>
</dbReference>
<dbReference type="InterPro" id="IPR038460">
    <property type="entry name" value="AcetylCoA_hyd_C_sf"/>
</dbReference>
<organism evidence="7">
    <name type="scientific">Hydatigena taeniaeformis</name>
    <name type="common">Feline tapeworm</name>
    <name type="synonym">Taenia taeniaeformis</name>
    <dbReference type="NCBI Taxonomy" id="6205"/>
    <lineage>
        <taxon>Eukaryota</taxon>
        <taxon>Metazoa</taxon>
        <taxon>Spiralia</taxon>
        <taxon>Lophotrochozoa</taxon>
        <taxon>Platyhelminthes</taxon>
        <taxon>Cestoda</taxon>
        <taxon>Eucestoda</taxon>
        <taxon>Cyclophyllidea</taxon>
        <taxon>Taeniidae</taxon>
        <taxon>Hydatigera</taxon>
    </lineage>
</organism>
<name>A0A0R3X971_HYDTA</name>
<dbReference type="InterPro" id="IPR026888">
    <property type="entry name" value="AcetylCoA_hyd_C"/>
</dbReference>
<evidence type="ECO:0000313" key="6">
    <source>
        <dbReference type="Proteomes" id="UP000274429"/>
    </source>
</evidence>
<feature type="domain" description="Acetyl-CoA hydrolase/transferase C-terminal" evidence="4">
    <location>
        <begin position="415"/>
        <end position="569"/>
    </location>
</feature>
<dbReference type="WBParaSite" id="TTAC_0001009601-mRNA-1">
    <property type="protein sequence ID" value="TTAC_0001009601-mRNA-1"/>
    <property type="gene ID" value="TTAC_0001009601"/>
</dbReference>
<dbReference type="Pfam" id="PF02550">
    <property type="entry name" value="AcetylCoA_hydro"/>
    <property type="match status" value="1"/>
</dbReference>
<dbReference type="Gene3D" id="3.40.50.300">
    <property type="entry name" value="P-loop containing nucleotide triphosphate hydrolases"/>
    <property type="match status" value="1"/>
</dbReference>
<dbReference type="STRING" id="6205.A0A0R3X971"/>
<dbReference type="Gene3D" id="3.40.1080.20">
    <property type="entry name" value="Acetyl-CoA hydrolase/transferase C-terminal domain"/>
    <property type="match status" value="1"/>
</dbReference>
<feature type="domain" description="Acetyl-CoA hydrolase/transferase N-terminal" evidence="3">
    <location>
        <begin position="156"/>
        <end position="323"/>
    </location>
</feature>
<evidence type="ECO:0000313" key="5">
    <source>
        <dbReference type="EMBL" id="VDM35061.1"/>
    </source>
</evidence>
<dbReference type="GO" id="GO:0005739">
    <property type="term" value="C:mitochondrion"/>
    <property type="evidence" value="ECO:0007669"/>
    <property type="project" value="TreeGrafter"/>
</dbReference>
<dbReference type="InterPro" id="IPR037171">
    <property type="entry name" value="NagB/RpiA_transferase-like"/>
</dbReference>
<dbReference type="PANTHER" id="PTHR21432:SF20">
    <property type="entry name" value="ACETYL-COA HYDROLASE"/>
    <property type="match status" value="1"/>
</dbReference>
<reference evidence="5 6" key="2">
    <citation type="submission" date="2018-11" db="EMBL/GenBank/DDBJ databases">
        <authorList>
            <consortium name="Pathogen Informatics"/>
        </authorList>
    </citation>
    <scope>NUCLEOTIDE SEQUENCE [LARGE SCALE GENOMIC DNA]</scope>
</reference>
<dbReference type="PANTHER" id="PTHR21432">
    <property type="entry name" value="ACETYL-COA HYDROLASE-RELATED"/>
    <property type="match status" value="1"/>
</dbReference>
<accession>A0A0R3X971</accession>
<evidence type="ECO:0000259" key="4">
    <source>
        <dbReference type="Pfam" id="PF13336"/>
    </source>
</evidence>
<keyword evidence="6" id="KW-1185">Reference proteome</keyword>
<dbReference type="AlphaFoldDB" id="A0A0R3X971"/>
<dbReference type="Pfam" id="PF13336">
    <property type="entry name" value="AcetylCoA_hyd_C"/>
    <property type="match status" value="1"/>
</dbReference>
<evidence type="ECO:0000313" key="7">
    <source>
        <dbReference type="WBParaSite" id="TTAC_0001009601-mRNA-1"/>
    </source>
</evidence>
<dbReference type="Gene3D" id="3.30.750.70">
    <property type="entry name" value="4-hydroxybutyrate coenzyme like domains"/>
    <property type="match status" value="1"/>
</dbReference>
<keyword evidence="2" id="KW-0808">Transferase</keyword>
<gene>
    <name evidence="5" type="ORF">TTAC_LOCUS10081</name>
</gene>
<dbReference type="EMBL" id="UYWX01021294">
    <property type="protein sequence ID" value="VDM35061.1"/>
    <property type="molecule type" value="Genomic_DNA"/>
</dbReference>
<comment type="similarity">
    <text evidence="1">Belongs to the acetyl-CoA hydrolase/transferase family.</text>
</comment>
<dbReference type="SUPFAM" id="SSF52540">
    <property type="entry name" value="P-loop containing nucleoside triphosphate hydrolases"/>
    <property type="match status" value="1"/>
</dbReference>
<sequence>MLRPNLLILDEPTNHLDIETIGALGESLNNFNGGVVLVSHDERLIASVCTECWLCTRHCYTDNKADVCLPTASRVRVLAGGLEEYKKAVRRELETVLRGFCQMLVSALPKRYGLISSSFRRFTSLDTIKIGWVPGLQEPTAPVPGRNPIWSEAGNEIFKDLKSGDRIFVHGASGTPSVLLSLLYHHVKSSDLKNLNILSLLPMGPLSSLIDNIHDKLRLTTSLANKYCREAVNDGRADFIPISASEAPLLYRQKHVNLDYALISVTPPDKHGFCSLGTFVGTARSAIQSAKTIIAQVNPLQPVTYGDSTIHISKIDFLVNGPQQLLETSWKTISPMERKVAHIIADNLVEDGATLQLSPSKISQQLTTYLRGHKDLGIHTECFGDGEIDLVHLGVINNRFKSVRRGRIVASYVIGTKKTFDFINENPLVALYDIAWVNAPELIALNPKVTAINHAFEMDLSGQSSSDGYDGRIHTGVGGVIDFLRGASIATDGAGKPVIAMTSLNDEGRSTIVPFLSRGTTVVATRAHVHYVVTEYGIAYLFGKNLRQRAHALIQIAHPDFRESLERAAFDRLKCMPSP</sequence>
<proteinExistence type="inferred from homology"/>
<dbReference type="GO" id="GO:0006083">
    <property type="term" value="P:acetate metabolic process"/>
    <property type="evidence" value="ECO:0007669"/>
    <property type="project" value="InterPro"/>
</dbReference>